<dbReference type="EMBL" id="MU275877">
    <property type="protein sequence ID" value="KAI0049155.1"/>
    <property type="molecule type" value="Genomic_DNA"/>
</dbReference>
<sequence>MTAGSTEASGPLPELDASSIIGPIFVGNTLDWLLLGTLILQVYTYYFNFPNDTLRLRLLVLVLLCLDIVQTAFGTHMAWFYMVKTWSNPAQIGASVWSEAMNPVMCSIIQTFYAWRIWTLRKSVLTRCLTVVIVLIALSQSLTATISSVLIQINSDTKQVCDSTGCENIKSWIQTVLRLQPEYELWLAGSFVADILISGCMVWILYTEKRDFTVTTRIESIINKLMINAIQTGLVTVACAGVELSLFVTVGKAGNYPLIPAYILGKLYSNSLLVTLNARKALKIDHHYSHNQAESINFRVVTHQTESNERQSRVPEWPGPPEDVAGIQWLAERNLDTSKLSLHPQSR</sequence>
<organism evidence="1 2">
    <name type="scientific">Auriscalpium vulgare</name>
    <dbReference type="NCBI Taxonomy" id="40419"/>
    <lineage>
        <taxon>Eukaryota</taxon>
        <taxon>Fungi</taxon>
        <taxon>Dikarya</taxon>
        <taxon>Basidiomycota</taxon>
        <taxon>Agaricomycotina</taxon>
        <taxon>Agaricomycetes</taxon>
        <taxon>Russulales</taxon>
        <taxon>Auriscalpiaceae</taxon>
        <taxon>Auriscalpium</taxon>
    </lineage>
</organism>
<evidence type="ECO:0000313" key="1">
    <source>
        <dbReference type="EMBL" id="KAI0049155.1"/>
    </source>
</evidence>
<dbReference type="Proteomes" id="UP000814033">
    <property type="component" value="Unassembled WGS sequence"/>
</dbReference>
<reference evidence="1" key="1">
    <citation type="submission" date="2021-02" db="EMBL/GenBank/DDBJ databases">
        <authorList>
            <consortium name="DOE Joint Genome Institute"/>
            <person name="Ahrendt S."/>
            <person name="Looney B.P."/>
            <person name="Miyauchi S."/>
            <person name="Morin E."/>
            <person name="Drula E."/>
            <person name="Courty P.E."/>
            <person name="Chicoki N."/>
            <person name="Fauchery L."/>
            <person name="Kohler A."/>
            <person name="Kuo A."/>
            <person name="Labutti K."/>
            <person name="Pangilinan J."/>
            <person name="Lipzen A."/>
            <person name="Riley R."/>
            <person name="Andreopoulos W."/>
            <person name="He G."/>
            <person name="Johnson J."/>
            <person name="Barry K.W."/>
            <person name="Grigoriev I.V."/>
            <person name="Nagy L."/>
            <person name="Hibbett D."/>
            <person name="Henrissat B."/>
            <person name="Matheny P.B."/>
            <person name="Labbe J."/>
            <person name="Martin F."/>
        </authorList>
    </citation>
    <scope>NUCLEOTIDE SEQUENCE</scope>
    <source>
        <strain evidence="1">FP105234-sp</strain>
    </source>
</reference>
<name>A0ACB8RZV8_9AGAM</name>
<accession>A0ACB8RZV8</accession>
<keyword evidence="2" id="KW-1185">Reference proteome</keyword>
<reference evidence="1" key="2">
    <citation type="journal article" date="2022" name="New Phytol.">
        <title>Evolutionary transition to the ectomycorrhizal habit in the genomes of a hyperdiverse lineage of mushroom-forming fungi.</title>
        <authorList>
            <person name="Looney B."/>
            <person name="Miyauchi S."/>
            <person name="Morin E."/>
            <person name="Drula E."/>
            <person name="Courty P.E."/>
            <person name="Kohler A."/>
            <person name="Kuo A."/>
            <person name="LaButti K."/>
            <person name="Pangilinan J."/>
            <person name="Lipzen A."/>
            <person name="Riley R."/>
            <person name="Andreopoulos W."/>
            <person name="He G."/>
            <person name="Johnson J."/>
            <person name="Nolan M."/>
            <person name="Tritt A."/>
            <person name="Barry K.W."/>
            <person name="Grigoriev I.V."/>
            <person name="Nagy L.G."/>
            <person name="Hibbett D."/>
            <person name="Henrissat B."/>
            <person name="Matheny P.B."/>
            <person name="Labbe J."/>
            <person name="Martin F.M."/>
        </authorList>
    </citation>
    <scope>NUCLEOTIDE SEQUENCE</scope>
    <source>
        <strain evidence="1">FP105234-sp</strain>
    </source>
</reference>
<gene>
    <name evidence="1" type="ORF">FA95DRAFT_1604686</name>
</gene>
<evidence type="ECO:0000313" key="2">
    <source>
        <dbReference type="Proteomes" id="UP000814033"/>
    </source>
</evidence>
<proteinExistence type="predicted"/>
<comment type="caution">
    <text evidence="1">The sequence shown here is derived from an EMBL/GenBank/DDBJ whole genome shotgun (WGS) entry which is preliminary data.</text>
</comment>
<protein>
    <submittedName>
        <fullName evidence="1">Uncharacterized protein</fullName>
    </submittedName>
</protein>